<dbReference type="AlphaFoldDB" id="X1S8H1"/>
<gene>
    <name evidence="1" type="ORF">S12H4_38038</name>
</gene>
<dbReference type="Pfam" id="PF14269">
    <property type="entry name" value="Arylsulfotran_2"/>
    <property type="match status" value="1"/>
</dbReference>
<feature type="non-terminal residue" evidence="1">
    <location>
        <position position="1"/>
    </location>
</feature>
<dbReference type="InterPro" id="IPR053143">
    <property type="entry name" value="Arylsulfate_ST"/>
</dbReference>
<evidence type="ECO:0008006" key="2">
    <source>
        <dbReference type="Google" id="ProtNLM"/>
    </source>
</evidence>
<dbReference type="EMBL" id="BARW01022856">
    <property type="protein sequence ID" value="GAI89357.1"/>
    <property type="molecule type" value="Genomic_DNA"/>
</dbReference>
<protein>
    <recommendedName>
        <fullName evidence="2">Aryl sulfotransferase</fullName>
    </recommendedName>
</protein>
<accession>X1S8H1</accession>
<name>X1S8H1_9ZZZZ</name>
<evidence type="ECO:0000313" key="1">
    <source>
        <dbReference type="EMBL" id="GAI89357.1"/>
    </source>
</evidence>
<comment type="caution">
    <text evidence="1">The sequence shown here is derived from an EMBL/GenBank/DDBJ whole genome shotgun (WGS) entry which is preliminary data.</text>
</comment>
<reference evidence="1" key="1">
    <citation type="journal article" date="2014" name="Front. Microbiol.">
        <title>High frequency of phylogenetically diverse reductive dehalogenase-homologous genes in deep subseafloor sedimentary metagenomes.</title>
        <authorList>
            <person name="Kawai M."/>
            <person name="Futagami T."/>
            <person name="Toyoda A."/>
            <person name="Takaki Y."/>
            <person name="Nishi S."/>
            <person name="Hori S."/>
            <person name="Arai W."/>
            <person name="Tsubouchi T."/>
            <person name="Morono Y."/>
            <person name="Uchiyama I."/>
            <person name="Ito T."/>
            <person name="Fujiyama A."/>
            <person name="Inagaki F."/>
            <person name="Takami H."/>
        </authorList>
    </citation>
    <scope>NUCLEOTIDE SEQUENCE</scope>
    <source>
        <strain evidence="1">Expedition CK06-06</strain>
    </source>
</reference>
<sequence length="145" mass="16551">DIKWRWGSGGELGHQNGATILENGNILLFDNGTHCVHISEGYSRVLEVNPATNKMAWEYKDDPWMAFYSAYMSSCQRLPNDNTLICEAATGRIFEVMKSGRIVWEFVNPFSASFDPVYGHNRIIPRAYRYGPEHEGLEDIKGRFT</sequence>
<dbReference type="PANTHER" id="PTHR35340">
    <property type="entry name" value="PQQ ENZYME REPEAT PROTEIN-RELATED"/>
    <property type="match status" value="1"/>
</dbReference>
<dbReference type="InterPro" id="IPR039535">
    <property type="entry name" value="ASST-like"/>
</dbReference>
<organism evidence="1">
    <name type="scientific">marine sediment metagenome</name>
    <dbReference type="NCBI Taxonomy" id="412755"/>
    <lineage>
        <taxon>unclassified sequences</taxon>
        <taxon>metagenomes</taxon>
        <taxon>ecological metagenomes</taxon>
    </lineage>
</organism>
<proteinExistence type="predicted"/>
<dbReference type="PANTHER" id="PTHR35340:SF5">
    <property type="entry name" value="ASST-DOMAIN-CONTAINING PROTEIN"/>
    <property type="match status" value="1"/>
</dbReference>